<organism evidence="2 3">
    <name type="scientific">Neurospora hispaniola</name>
    <dbReference type="NCBI Taxonomy" id="588809"/>
    <lineage>
        <taxon>Eukaryota</taxon>
        <taxon>Fungi</taxon>
        <taxon>Dikarya</taxon>
        <taxon>Ascomycota</taxon>
        <taxon>Pezizomycotina</taxon>
        <taxon>Sordariomycetes</taxon>
        <taxon>Sordariomycetidae</taxon>
        <taxon>Sordariales</taxon>
        <taxon>Sordariaceae</taxon>
        <taxon>Neurospora</taxon>
    </lineage>
</organism>
<proteinExistence type="predicted"/>
<sequence>MVRCWWCGCVVEKLCPAIFLVGVVGGPWDRRPGPAGCLELSDPFVFGTHVPGESSLTLSFLDRGSGWMCHSLHSSDRTLH</sequence>
<dbReference type="AlphaFoldDB" id="A0AAJ0MQX1"/>
<reference evidence="2 3" key="1">
    <citation type="journal article" date="2023" name="Mol. Phylogenet. Evol.">
        <title>Genome-scale phylogeny and comparative genomics of the fungal order Sordariales.</title>
        <authorList>
            <person name="Hensen N."/>
            <person name="Bonometti L."/>
            <person name="Westerberg I."/>
            <person name="Brannstrom I.O."/>
            <person name="Guillou S."/>
            <person name="Cros-Aarteil S."/>
            <person name="Calhoun S."/>
            <person name="Haridas S."/>
            <person name="Kuo A."/>
            <person name="Mondo S."/>
            <person name="Pangilinan J."/>
            <person name="Riley R."/>
            <person name="LaButti K."/>
            <person name="Andreopoulos B."/>
            <person name="Lipzen A."/>
            <person name="Chen C."/>
            <person name="Yan M."/>
            <person name="Daum C."/>
            <person name="Ng V."/>
            <person name="Clum A."/>
            <person name="Steindorff A."/>
            <person name="Ohm R.A."/>
            <person name="Martin F."/>
            <person name="Silar P."/>
            <person name="Natvig D.O."/>
            <person name="Lalanne C."/>
            <person name="Gautier V."/>
            <person name="Ament-Velasquez S.L."/>
            <person name="Kruys A."/>
            <person name="Hutchinson M.I."/>
            <person name="Powell A.J."/>
            <person name="Barry K."/>
            <person name="Miller A.N."/>
            <person name="Grigoriev I.V."/>
            <person name="Debuchy R."/>
            <person name="Gladieux P."/>
            <person name="Hiltunen Thoren M."/>
            <person name="Johannesson H."/>
        </authorList>
    </citation>
    <scope>NUCLEOTIDE SEQUENCE [LARGE SCALE GENOMIC DNA]</scope>
    <source>
        <strain evidence="2 3">FGSC 10403</strain>
    </source>
</reference>
<evidence type="ECO:0000313" key="3">
    <source>
        <dbReference type="Proteomes" id="UP001285908"/>
    </source>
</evidence>
<feature type="signal peptide" evidence="1">
    <location>
        <begin position="1"/>
        <end position="25"/>
    </location>
</feature>
<feature type="chain" id="PRO_5042616298" description="Secreted protein" evidence="1">
    <location>
        <begin position="26"/>
        <end position="80"/>
    </location>
</feature>
<keyword evidence="3" id="KW-1185">Reference proteome</keyword>
<evidence type="ECO:0000313" key="2">
    <source>
        <dbReference type="EMBL" id="KAK3491145.1"/>
    </source>
</evidence>
<dbReference type="RefSeq" id="XP_062692328.1">
    <property type="nucleotide sequence ID" value="XM_062837397.1"/>
</dbReference>
<evidence type="ECO:0000256" key="1">
    <source>
        <dbReference type="SAM" id="SignalP"/>
    </source>
</evidence>
<protein>
    <recommendedName>
        <fullName evidence="4">Secreted protein</fullName>
    </recommendedName>
</protein>
<dbReference type="GeneID" id="87875019"/>
<dbReference type="EMBL" id="JAULSX010000005">
    <property type="protein sequence ID" value="KAK3491145.1"/>
    <property type="molecule type" value="Genomic_DNA"/>
</dbReference>
<dbReference type="Proteomes" id="UP001285908">
    <property type="component" value="Unassembled WGS sequence"/>
</dbReference>
<accession>A0AAJ0MQX1</accession>
<name>A0AAJ0MQX1_9PEZI</name>
<evidence type="ECO:0008006" key="4">
    <source>
        <dbReference type="Google" id="ProtNLM"/>
    </source>
</evidence>
<gene>
    <name evidence="2" type="ORF">B0T23DRAFT_383258</name>
</gene>
<keyword evidence="1" id="KW-0732">Signal</keyword>
<comment type="caution">
    <text evidence="2">The sequence shown here is derived from an EMBL/GenBank/DDBJ whole genome shotgun (WGS) entry which is preliminary data.</text>
</comment>